<dbReference type="PANTHER" id="PTHR23345:SF15">
    <property type="entry name" value="VITELLOGENIN 1-RELATED"/>
    <property type="match status" value="1"/>
</dbReference>
<keyword evidence="2" id="KW-0758">Storage protein</keyword>
<evidence type="ECO:0000256" key="3">
    <source>
        <dbReference type="ARBA" id="ARBA00023157"/>
    </source>
</evidence>
<protein>
    <submittedName>
        <fullName evidence="9">Uncharacterized protein LOC100909191</fullName>
    </submittedName>
</protein>
<reference evidence="9" key="1">
    <citation type="submission" date="2025-08" db="UniProtKB">
        <authorList>
            <consortium name="RefSeq"/>
        </authorList>
    </citation>
    <scope>IDENTIFICATION</scope>
</reference>
<comment type="caution">
    <text evidence="5">Lacks conserved residue(s) required for the propagation of feature annotation.</text>
</comment>
<organism evidence="8 9">
    <name type="scientific">Galendromus occidentalis</name>
    <name type="common">western predatory mite</name>
    <dbReference type="NCBI Taxonomy" id="34638"/>
    <lineage>
        <taxon>Eukaryota</taxon>
        <taxon>Metazoa</taxon>
        <taxon>Ecdysozoa</taxon>
        <taxon>Arthropoda</taxon>
        <taxon>Chelicerata</taxon>
        <taxon>Arachnida</taxon>
        <taxon>Acari</taxon>
        <taxon>Parasitiformes</taxon>
        <taxon>Mesostigmata</taxon>
        <taxon>Gamasina</taxon>
        <taxon>Phytoseioidea</taxon>
        <taxon>Phytoseiidae</taxon>
        <taxon>Typhlodrominae</taxon>
        <taxon>Galendromus</taxon>
    </lineage>
</organism>
<feature type="signal peptide" evidence="6">
    <location>
        <begin position="1"/>
        <end position="20"/>
    </location>
</feature>
<dbReference type="Proteomes" id="UP000694867">
    <property type="component" value="Unplaced"/>
</dbReference>
<evidence type="ECO:0000259" key="7">
    <source>
        <dbReference type="PROSITE" id="PS51211"/>
    </source>
</evidence>
<dbReference type="Gene3D" id="2.20.50.20">
    <property type="entry name" value="Lipovitellin. Chain A, domain 3"/>
    <property type="match status" value="1"/>
</dbReference>
<gene>
    <name evidence="9" type="primary">LOC100909191</name>
</gene>
<dbReference type="RefSeq" id="XP_028967807.1">
    <property type="nucleotide sequence ID" value="XM_029111974.1"/>
</dbReference>
<evidence type="ECO:0000256" key="4">
    <source>
        <dbReference type="ARBA" id="ARBA00023180"/>
    </source>
</evidence>
<dbReference type="GO" id="GO:0005319">
    <property type="term" value="F:lipid transporter activity"/>
    <property type="evidence" value="ECO:0007669"/>
    <property type="project" value="InterPro"/>
</dbReference>
<dbReference type="InterPro" id="IPR050733">
    <property type="entry name" value="Vitellogenin/Apolipophorin"/>
</dbReference>
<dbReference type="PANTHER" id="PTHR23345">
    <property type="entry name" value="VITELLOGENIN-RELATED"/>
    <property type="match status" value="1"/>
</dbReference>
<sequence>MKAFGCVAALVCVTIGFASAGPVAVSGDGSTSMCDIQCGTQNKFKYSPGQSYVYKYSTKTETALEQSSDEKSTMYLDAEISLHVIDSCRFALKVDSAKLDEELAGGVRKASLGTQELAESLMRSPLVFNYENGVVSRLCPAVHESKSALNIKRGILSMIQNKMADLTKDDTTFEDDVVGECRAVYTVQKGFGNQVNIVKEKMLSECKRDNDQQVINAIALPRRMAKSSSMINGTQECRQVIKDSIYQSVECHERHVVKPFSRQEKGAATEIQQSLRFQRSGANIPVNELRYPEAEEETMQFDPIAESESADNQMEMRAKAIIQRLAGGKNEDIKETNAQFSELMESLRKLRYDSLKKLATEFGNEPRFVDALTSTLSGDAMKLVAERVKGRLLSTQDAKLWLFRVALATDVDASRIQMLMGNTSLLKWCLIFGRCVIASRGWALTCDAKRIVDEVCDANRASVTANGAVEILNHCPCSFVRILRILSFFPQPLLESEDIVVEAHLAVSSLARTYMEENPTEIPEEIHDLLRKLYAQLKPETDSKTLLATLKAIGNLGISNGQEQKLLETTAQKSLETRLAAIEAFRRFPCDTVKRDMLMNIFTRQSEDTELRVAAYLNSIMCPTEKMLATVRDTIMKEPKDSQMSSFVFTHVTNLAKRSSFHEDVSIITSNESLKSLELDRPQYSKNYFYEMFFNPLDMGFEIDANSIFTNKVSSFMLNSTFDIFGHKLNILDSKVRAQNDLAHLDGFLRFFGKEVLYKSVNGKSHHAEVDALLKSVLSNAGWKFSRSMTLLDSESIIPTGTGLPLVVAVNATASLDVVLKAMPPQGQRNSKFVADARCAPSLAVRFGVSMMTKAPKTTSGIRMVVTGSSQWDLSGRINVDLSDSRMIRSIQIDAPRDRSDIIDIKSDVYLVGASSQRGIEAAGTQKKNWQWCSGRNTHVVTGHEACVTVSYPEATRGSDAPHVLLRGPSRFNVNWIKTDKSLKMFQIQSSFIYGQRELLELAFEMDTPGSEVDRKFQGRLYSNVRDHKFGLDLISPMKKINLEGTYQETPSNKKTQFLVKIDGATEMSVVGNMDVKQGRTMILSPVVEVFWRNERVMRVKSEIASNGNQKLDGEVEIQSIWNQRPIKIDGEYSIVNKDRRLSLGFDSAWLQSKIQSKLTTNQGRNWDVSAEGDYSYRQGPKNTFSIGGKVIDDHDTIAIDGHVNRNGVSYASGRGKLAWNLPANFDMAFDFLEGRYKGALGIATENDEITLTAMGLKDKEKYATSIKFQQMPRLTSFTGKFDLPNNVEKQFSLQYDLASPVKRVVFETDLVGKTYSARMSYTPTGYSHKISAFVP</sequence>
<dbReference type="GO" id="GO:0045735">
    <property type="term" value="F:nutrient reservoir activity"/>
    <property type="evidence" value="ECO:0007669"/>
    <property type="project" value="UniProtKB-KW"/>
</dbReference>
<evidence type="ECO:0000313" key="8">
    <source>
        <dbReference type="Proteomes" id="UP000694867"/>
    </source>
</evidence>
<dbReference type="InterPro" id="IPR001747">
    <property type="entry name" value="Vitellogenin_N"/>
</dbReference>
<feature type="domain" description="Vitellogenin" evidence="7">
    <location>
        <begin position="46"/>
        <end position="721"/>
    </location>
</feature>
<dbReference type="SMART" id="SM00638">
    <property type="entry name" value="LPD_N"/>
    <property type="match status" value="1"/>
</dbReference>
<dbReference type="Pfam" id="PF09172">
    <property type="entry name" value="Vit_open_b-sht"/>
    <property type="match status" value="1"/>
</dbReference>
<keyword evidence="3" id="KW-1015">Disulfide bond</keyword>
<keyword evidence="4" id="KW-0325">Glycoprotein</keyword>
<dbReference type="InterPro" id="IPR015816">
    <property type="entry name" value="Vitellinogen_b-sht_N"/>
</dbReference>
<dbReference type="KEGG" id="goe:100909191"/>
<evidence type="ECO:0000256" key="5">
    <source>
        <dbReference type="PROSITE-ProRule" id="PRU00557"/>
    </source>
</evidence>
<dbReference type="InterPro" id="IPR015817">
    <property type="entry name" value="Vitellinogen_open_b-sht_sub1"/>
</dbReference>
<dbReference type="Gene3D" id="2.30.230.10">
    <property type="entry name" value="Lipovitellin, beta-sheet shell regions, chain A"/>
    <property type="match status" value="1"/>
</dbReference>
<dbReference type="GeneID" id="100909191"/>
<dbReference type="Gene3D" id="2.20.80.10">
    <property type="entry name" value="Lipovitellin-phosvitin complex, chain A, domain 4"/>
    <property type="match status" value="1"/>
</dbReference>
<evidence type="ECO:0000313" key="9">
    <source>
        <dbReference type="RefSeq" id="XP_028967807.1"/>
    </source>
</evidence>
<evidence type="ECO:0000256" key="6">
    <source>
        <dbReference type="SAM" id="SignalP"/>
    </source>
</evidence>
<dbReference type="PROSITE" id="PS51211">
    <property type="entry name" value="VITELLOGENIN"/>
    <property type="match status" value="1"/>
</dbReference>
<evidence type="ECO:0000256" key="1">
    <source>
        <dbReference type="ARBA" id="ARBA00022729"/>
    </source>
</evidence>
<feature type="chain" id="PRO_5042497733" evidence="6">
    <location>
        <begin position="21"/>
        <end position="1336"/>
    </location>
</feature>
<dbReference type="SMART" id="SM01169">
    <property type="entry name" value="DUF1943"/>
    <property type="match status" value="1"/>
</dbReference>
<keyword evidence="8" id="KW-1185">Reference proteome</keyword>
<dbReference type="SUPFAM" id="SSF48431">
    <property type="entry name" value="Lipovitellin-phosvitin complex, superhelical domain"/>
    <property type="match status" value="1"/>
</dbReference>
<dbReference type="InterPro" id="IPR015819">
    <property type="entry name" value="Lipid_transp_b-sht_shell"/>
</dbReference>
<name>A0AAJ7SFM7_9ACAR</name>
<proteinExistence type="predicted"/>
<dbReference type="Pfam" id="PF01347">
    <property type="entry name" value="Vitellogenin_N"/>
    <property type="match status" value="2"/>
</dbReference>
<dbReference type="Gene3D" id="1.25.10.20">
    <property type="entry name" value="Vitellinogen, superhelical"/>
    <property type="match status" value="2"/>
</dbReference>
<dbReference type="InterPro" id="IPR011030">
    <property type="entry name" value="Lipovitellin_superhlx_dom"/>
</dbReference>
<dbReference type="InterPro" id="IPR015255">
    <property type="entry name" value="Vitellinogen_open_b-sht"/>
</dbReference>
<dbReference type="SUPFAM" id="SSF56968">
    <property type="entry name" value="Lipovitellin-phosvitin complex, beta-sheet shell regions"/>
    <property type="match status" value="2"/>
</dbReference>
<evidence type="ECO:0000256" key="2">
    <source>
        <dbReference type="ARBA" id="ARBA00022761"/>
    </source>
</evidence>
<accession>A0AAJ7SFM7</accession>
<keyword evidence="1 6" id="KW-0732">Signal</keyword>